<evidence type="ECO:0000256" key="10">
    <source>
        <dbReference type="RuleBase" id="RU003906"/>
    </source>
</evidence>
<dbReference type="GO" id="GO:0003735">
    <property type="term" value="F:structural constituent of ribosome"/>
    <property type="evidence" value="ECO:0007669"/>
    <property type="project" value="UniProtKB-UniRule"/>
</dbReference>
<evidence type="ECO:0000256" key="8">
    <source>
        <dbReference type="HAMAP-Rule" id="MF_01325"/>
    </source>
</evidence>
<feature type="modified residue" description="N5-methylglutamine" evidence="8">
    <location>
        <position position="152"/>
    </location>
</feature>
<evidence type="ECO:0000256" key="1">
    <source>
        <dbReference type="ARBA" id="ARBA00006540"/>
    </source>
</evidence>
<accession>A0A1Y6D2F2</accession>
<dbReference type="InterPro" id="IPR019927">
    <property type="entry name" value="Ribosomal_uL3_bac/org-type"/>
</dbReference>
<dbReference type="PROSITE" id="PS00474">
    <property type="entry name" value="RIBOSOMAL_L3"/>
    <property type="match status" value="1"/>
</dbReference>
<evidence type="ECO:0000313" key="13">
    <source>
        <dbReference type="Proteomes" id="UP000192923"/>
    </source>
</evidence>
<evidence type="ECO:0000256" key="3">
    <source>
        <dbReference type="ARBA" id="ARBA00022730"/>
    </source>
</evidence>
<dbReference type="Gene3D" id="2.40.30.10">
    <property type="entry name" value="Translation factors"/>
    <property type="match status" value="1"/>
</dbReference>
<keyword evidence="13" id="KW-1185">Reference proteome</keyword>
<dbReference type="GO" id="GO:0019843">
    <property type="term" value="F:rRNA binding"/>
    <property type="evidence" value="ECO:0007669"/>
    <property type="project" value="UniProtKB-UniRule"/>
</dbReference>
<dbReference type="OrthoDB" id="9806135at2"/>
<sequence>MTLGLIGRKCGMTRIYTEDGAAVPVSVVHVEPNRVVQVKNEDTDGYRAIQITTGSKKRSCLSKPMAGHYAKASVEAGRGLWEFRLDGDTGPYSVGQEFGVDLFQEGQFVDVRGVSIGKGFAGVVKRHNFRTQDATHGNSLSHRAPGSIGQNQTPGRVFKGKKMAGHMGHENVTVQSLKICAINPEKSLLLIKGAIPGPKGGDVVIKPAVKK</sequence>
<evidence type="ECO:0000313" key="12">
    <source>
        <dbReference type="EMBL" id="SMF96776.1"/>
    </source>
</evidence>
<dbReference type="InterPro" id="IPR009000">
    <property type="entry name" value="Transl_B-barrel_sf"/>
</dbReference>
<dbReference type="AlphaFoldDB" id="A0A1Y6D2F2"/>
<evidence type="ECO:0000256" key="9">
    <source>
        <dbReference type="RuleBase" id="RU003905"/>
    </source>
</evidence>
<dbReference type="HAMAP" id="MF_01325_B">
    <property type="entry name" value="Ribosomal_uL3_B"/>
    <property type="match status" value="1"/>
</dbReference>
<dbReference type="PANTHER" id="PTHR11229:SF16">
    <property type="entry name" value="LARGE RIBOSOMAL SUBUNIT PROTEIN UL3C"/>
    <property type="match status" value="1"/>
</dbReference>
<feature type="region of interest" description="Disordered" evidence="11">
    <location>
        <begin position="134"/>
        <end position="154"/>
    </location>
</feature>
<evidence type="ECO:0000256" key="5">
    <source>
        <dbReference type="ARBA" id="ARBA00022980"/>
    </source>
</evidence>
<dbReference type="SUPFAM" id="SSF50447">
    <property type="entry name" value="Translation proteins"/>
    <property type="match status" value="1"/>
</dbReference>
<keyword evidence="5 8" id="KW-0689">Ribosomal protein</keyword>
<dbReference type="Pfam" id="PF00297">
    <property type="entry name" value="Ribosomal_L3"/>
    <property type="match status" value="1"/>
</dbReference>
<gene>
    <name evidence="8" type="primary">rplC</name>
    <name evidence="12" type="ORF">SAMN02949497_4182</name>
</gene>
<dbReference type="Gene3D" id="3.30.160.810">
    <property type="match status" value="1"/>
</dbReference>
<keyword evidence="2 8" id="KW-0488">Methylation</keyword>
<dbReference type="Proteomes" id="UP000192923">
    <property type="component" value="Unassembled WGS sequence"/>
</dbReference>
<dbReference type="GO" id="GO:0022625">
    <property type="term" value="C:cytosolic large ribosomal subunit"/>
    <property type="evidence" value="ECO:0007669"/>
    <property type="project" value="TreeGrafter"/>
</dbReference>
<keyword evidence="3 8" id="KW-0699">rRNA-binding</keyword>
<dbReference type="PANTHER" id="PTHR11229">
    <property type="entry name" value="50S RIBOSOMAL PROTEIN L3"/>
    <property type="match status" value="1"/>
</dbReference>
<name>A0A1Y6D2F2_9GAMM</name>
<keyword evidence="6 8" id="KW-0687">Ribonucleoprotein</keyword>
<protein>
    <recommendedName>
        <fullName evidence="7 8">Large ribosomal subunit protein uL3</fullName>
    </recommendedName>
</protein>
<comment type="function">
    <text evidence="8 10">One of the primary rRNA binding proteins, it binds directly near the 3'-end of the 23S rRNA, where it nucleates assembly of the 50S subunit.</text>
</comment>
<keyword evidence="4 8" id="KW-0694">RNA-binding</keyword>
<evidence type="ECO:0000256" key="6">
    <source>
        <dbReference type="ARBA" id="ARBA00023274"/>
    </source>
</evidence>
<dbReference type="EMBL" id="FXAM01000001">
    <property type="protein sequence ID" value="SMF96776.1"/>
    <property type="molecule type" value="Genomic_DNA"/>
</dbReference>
<organism evidence="12 13">
    <name type="scientific">Methylomagnum ishizawai</name>
    <dbReference type="NCBI Taxonomy" id="1760988"/>
    <lineage>
        <taxon>Bacteria</taxon>
        <taxon>Pseudomonadati</taxon>
        <taxon>Pseudomonadota</taxon>
        <taxon>Gammaproteobacteria</taxon>
        <taxon>Methylococcales</taxon>
        <taxon>Methylococcaceae</taxon>
        <taxon>Methylomagnum</taxon>
    </lineage>
</organism>
<reference evidence="12 13" key="1">
    <citation type="submission" date="2016-12" db="EMBL/GenBank/DDBJ databases">
        <authorList>
            <person name="Song W.-J."/>
            <person name="Kurnit D.M."/>
        </authorList>
    </citation>
    <scope>NUCLEOTIDE SEQUENCE [LARGE SCALE GENOMIC DNA]</scope>
    <source>
        <strain evidence="12 13">175</strain>
    </source>
</reference>
<comment type="PTM">
    <text evidence="8">Methylated by PrmB.</text>
</comment>
<evidence type="ECO:0000256" key="2">
    <source>
        <dbReference type="ARBA" id="ARBA00022481"/>
    </source>
</evidence>
<dbReference type="InterPro" id="IPR019926">
    <property type="entry name" value="Ribosomal_uL3_CS"/>
</dbReference>
<comment type="subunit">
    <text evidence="8 10">Part of the 50S ribosomal subunit. Forms a cluster with proteins L14 and L19.</text>
</comment>
<comment type="similarity">
    <text evidence="1 8 9">Belongs to the universal ribosomal protein uL3 family.</text>
</comment>
<dbReference type="STRING" id="1760988.SAMN02949497_4182"/>
<dbReference type="InterPro" id="IPR000597">
    <property type="entry name" value="Ribosomal_uL3"/>
</dbReference>
<proteinExistence type="inferred from homology"/>
<dbReference type="GO" id="GO:0006412">
    <property type="term" value="P:translation"/>
    <property type="evidence" value="ECO:0007669"/>
    <property type="project" value="UniProtKB-UniRule"/>
</dbReference>
<dbReference type="RefSeq" id="WP_085215636.1">
    <property type="nucleotide sequence ID" value="NZ_FXAM01000001.1"/>
</dbReference>
<dbReference type="FunFam" id="3.30.160.810:FF:000001">
    <property type="entry name" value="50S ribosomal protein L3"/>
    <property type="match status" value="1"/>
</dbReference>
<evidence type="ECO:0000256" key="7">
    <source>
        <dbReference type="ARBA" id="ARBA00035243"/>
    </source>
</evidence>
<dbReference type="NCBIfam" id="TIGR03625">
    <property type="entry name" value="L3_bact"/>
    <property type="match status" value="1"/>
</dbReference>
<evidence type="ECO:0000256" key="11">
    <source>
        <dbReference type="SAM" id="MobiDB-lite"/>
    </source>
</evidence>
<dbReference type="FunFam" id="2.40.30.10:FF:000004">
    <property type="entry name" value="50S ribosomal protein L3"/>
    <property type="match status" value="1"/>
</dbReference>
<evidence type="ECO:0000256" key="4">
    <source>
        <dbReference type="ARBA" id="ARBA00022884"/>
    </source>
</evidence>